<dbReference type="Gene3D" id="1.10.340.70">
    <property type="match status" value="1"/>
</dbReference>
<dbReference type="OrthoDB" id="2430298at2759"/>
<keyword evidence="3" id="KW-1185">Reference proteome</keyword>
<dbReference type="Gene3D" id="3.30.420.10">
    <property type="entry name" value="Ribonuclease H-like superfamily/Ribonuclease H"/>
    <property type="match status" value="1"/>
</dbReference>
<feature type="domain" description="Integrase zinc-binding" evidence="1">
    <location>
        <begin position="62"/>
        <end position="118"/>
    </location>
</feature>
<dbReference type="Proteomes" id="UP000054107">
    <property type="component" value="Unassembled WGS sequence"/>
</dbReference>
<dbReference type="InterPro" id="IPR012337">
    <property type="entry name" value="RNaseH-like_sf"/>
</dbReference>
<dbReference type="Pfam" id="PF17921">
    <property type="entry name" value="Integrase_H2C2"/>
    <property type="match status" value="1"/>
</dbReference>
<dbReference type="GO" id="GO:0003676">
    <property type="term" value="F:nucleic acid binding"/>
    <property type="evidence" value="ECO:0007669"/>
    <property type="project" value="InterPro"/>
</dbReference>
<accession>A0A0B7N0V8</accession>
<evidence type="ECO:0000313" key="3">
    <source>
        <dbReference type="Proteomes" id="UP000054107"/>
    </source>
</evidence>
<evidence type="ECO:0000259" key="1">
    <source>
        <dbReference type="Pfam" id="PF17921"/>
    </source>
</evidence>
<dbReference type="PANTHER" id="PTHR47266">
    <property type="entry name" value="ENDONUCLEASE-RELATED"/>
    <property type="match status" value="1"/>
</dbReference>
<dbReference type="SUPFAM" id="SSF53098">
    <property type="entry name" value="Ribonuclease H-like"/>
    <property type="match status" value="1"/>
</dbReference>
<dbReference type="STRING" id="35722.A0A0B7N0V8"/>
<reference evidence="2 3" key="1">
    <citation type="submission" date="2014-09" db="EMBL/GenBank/DDBJ databases">
        <authorList>
            <person name="Ellenberger Sabrina"/>
        </authorList>
    </citation>
    <scope>NUCLEOTIDE SEQUENCE [LARGE SCALE GENOMIC DNA]</scope>
    <source>
        <strain evidence="2 3">CBS 412.66</strain>
    </source>
</reference>
<name>A0A0B7N0V8_9FUNG</name>
<dbReference type="InterPro" id="IPR041588">
    <property type="entry name" value="Integrase_H2C2"/>
</dbReference>
<dbReference type="EMBL" id="LN720358">
    <property type="protein sequence ID" value="CEP08779.1"/>
    <property type="molecule type" value="Genomic_DNA"/>
</dbReference>
<organism evidence="2 3">
    <name type="scientific">Parasitella parasitica</name>
    <dbReference type="NCBI Taxonomy" id="35722"/>
    <lineage>
        <taxon>Eukaryota</taxon>
        <taxon>Fungi</taxon>
        <taxon>Fungi incertae sedis</taxon>
        <taxon>Mucoromycota</taxon>
        <taxon>Mucoromycotina</taxon>
        <taxon>Mucoromycetes</taxon>
        <taxon>Mucorales</taxon>
        <taxon>Mucorineae</taxon>
        <taxon>Mucoraceae</taxon>
        <taxon>Parasitella</taxon>
    </lineage>
</organism>
<proteinExistence type="predicted"/>
<evidence type="ECO:0000313" key="2">
    <source>
        <dbReference type="EMBL" id="CEP08779.1"/>
    </source>
</evidence>
<protein>
    <recommendedName>
        <fullName evidence="1">Integrase zinc-binding domain-containing protein</fullName>
    </recommendedName>
</protein>
<feature type="non-terminal residue" evidence="2">
    <location>
        <position position="1"/>
    </location>
</feature>
<feature type="non-terminal residue" evidence="2">
    <location>
        <position position="176"/>
    </location>
</feature>
<dbReference type="InterPro" id="IPR036397">
    <property type="entry name" value="RNaseH_sf"/>
</dbReference>
<dbReference type="AlphaFoldDB" id="A0A0B7N0V8"/>
<gene>
    <name evidence="2" type="primary">PARPA_02163.1 scaffold 3410</name>
</gene>
<dbReference type="InterPro" id="IPR052160">
    <property type="entry name" value="Gypsy_RT_Integrase-like"/>
</dbReference>
<sequence length="176" mass="20121">EDENDKQIKKLQKLILIKRDTNNKIELKRERTVYSKDHNLNVLAMKINSDEFKSSTTDYIAPPESDRTQIIKDAHNIGHFGVEAVVQHIHTYHGLHWNNIYADCKEILKSCRECAKHNVARKGFNPAKSIVSFDAFDHVAIDLVGPLPVTDKGNVYILVMVDLCTRYIIARAIPNK</sequence>